<feature type="non-terminal residue" evidence="1">
    <location>
        <position position="1"/>
    </location>
</feature>
<reference evidence="1 2" key="1">
    <citation type="journal article" date="2016" name="Mol. Biol. Evol.">
        <title>Comparative Genomics of Early-Diverging Mushroom-Forming Fungi Provides Insights into the Origins of Lignocellulose Decay Capabilities.</title>
        <authorList>
            <person name="Nagy L.G."/>
            <person name="Riley R."/>
            <person name="Tritt A."/>
            <person name="Adam C."/>
            <person name="Daum C."/>
            <person name="Floudas D."/>
            <person name="Sun H."/>
            <person name="Yadav J.S."/>
            <person name="Pangilinan J."/>
            <person name="Larsson K.H."/>
            <person name="Matsuura K."/>
            <person name="Barry K."/>
            <person name="Labutti K."/>
            <person name="Kuo R."/>
            <person name="Ohm R.A."/>
            <person name="Bhattacharya S.S."/>
            <person name="Shirouzu T."/>
            <person name="Yoshinaga Y."/>
            <person name="Martin F.M."/>
            <person name="Grigoriev I.V."/>
            <person name="Hibbett D.S."/>
        </authorList>
    </citation>
    <scope>NUCLEOTIDE SEQUENCE [LARGE SCALE GENOMIC DNA]</scope>
    <source>
        <strain evidence="1 2">HHB9708</strain>
    </source>
</reference>
<protein>
    <recommendedName>
        <fullName evidence="3">Fe2OG dioxygenase domain-containing protein</fullName>
    </recommendedName>
</protein>
<dbReference type="AlphaFoldDB" id="A0A164Y574"/>
<evidence type="ECO:0000313" key="2">
    <source>
        <dbReference type="Proteomes" id="UP000076722"/>
    </source>
</evidence>
<dbReference type="EMBL" id="KV419399">
    <property type="protein sequence ID" value="KZS96590.1"/>
    <property type="molecule type" value="Genomic_DNA"/>
</dbReference>
<dbReference type="Proteomes" id="UP000076722">
    <property type="component" value="Unassembled WGS sequence"/>
</dbReference>
<keyword evidence="2" id="KW-1185">Reference proteome</keyword>
<evidence type="ECO:0000313" key="1">
    <source>
        <dbReference type="EMBL" id="KZS96590.1"/>
    </source>
</evidence>
<dbReference type="Gene3D" id="3.60.130.30">
    <property type="match status" value="1"/>
</dbReference>
<proteinExistence type="predicted"/>
<feature type="non-terminal residue" evidence="1">
    <location>
        <position position="135"/>
    </location>
</feature>
<accession>A0A164Y574</accession>
<gene>
    <name evidence="1" type="ORF">SISNIDRAFT_400762</name>
</gene>
<name>A0A164Y574_9AGAM</name>
<dbReference type="OrthoDB" id="3253621at2759"/>
<evidence type="ECO:0008006" key="3">
    <source>
        <dbReference type="Google" id="ProtNLM"/>
    </source>
</evidence>
<dbReference type="STRING" id="1314777.A0A164Y574"/>
<sequence>FPLIFHHSVELNQDYSTRIPGHDYLAPECPFMSISINVGPNAVCRPHVDMTNLAFGLCIIFVFGRFDATLSGHLVLCEAKIILEGPSGTVFFIPSGSIHHLNTALRFSHTRCVMTLYTQAGLFRFRDQGFKTQSE</sequence>
<organism evidence="1 2">
    <name type="scientific">Sistotremastrum niveocremeum HHB9708</name>
    <dbReference type="NCBI Taxonomy" id="1314777"/>
    <lineage>
        <taxon>Eukaryota</taxon>
        <taxon>Fungi</taxon>
        <taxon>Dikarya</taxon>
        <taxon>Basidiomycota</taxon>
        <taxon>Agaricomycotina</taxon>
        <taxon>Agaricomycetes</taxon>
        <taxon>Sistotremastrales</taxon>
        <taxon>Sistotremastraceae</taxon>
        <taxon>Sertulicium</taxon>
        <taxon>Sertulicium niveocremeum</taxon>
    </lineage>
</organism>